<evidence type="ECO:0008006" key="4">
    <source>
        <dbReference type="Google" id="ProtNLM"/>
    </source>
</evidence>
<protein>
    <recommendedName>
        <fullName evidence="4">DUF3782 domain-containing protein</fullName>
    </recommendedName>
</protein>
<dbReference type="AlphaFoldDB" id="A0A3R9R022"/>
<keyword evidence="3" id="KW-1185">Reference proteome</keyword>
<keyword evidence="1" id="KW-0175">Coiled coil</keyword>
<name>A0A3R9R022_9CREN</name>
<evidence type="ECO:0000313" key="2">
    <source>
        <dbReference type="EMBL" id="RSN76117.1"/>
    </source>
</evidence>
<dbReference type="Gene3D" id="1.20.5.170">
    <property type="match status" value="1"/>
</dbReference>
<dbReference type="EMBL" id="RCOS01000063">
    <property type="protein sequence ID" value="RSN76117.1"/>
    <property type="molecule type" value="Genomic_DNA"/>
</dbReference>
<dbReference type="PANTHER" id="PTHR34314">
    <property type="entry name" value="CRENARCHAEAL PROTEIN, PUTATIVE-RELATED"/>
    <property type="match status" value="1"/>
</dbReference>
<feature type="coiled-coil region" evidence="1">
    <location>
        <begin position="48"/>
        <end position="96"/>
    </location>
</feature>
<dbReference type="PANTHER" id="PTHR34314:SF6">
    <property type="entry name" value="DUF3782 DOMAIN-CONTAINING PROTEIN"/>
    <property type="match status" value="1"/>
</dbReference>
<proteinExistence type="predicted"/>
<evidence type="ECO:0000256" key="1">
    <source>
        <dbReference type="SAM" id="Coils"/>
    </source>
</evidence>
<dbReference type="Proteomes" id="UP000277582">
    <property type="component" value="Unassembled WGS sequence"/>
</dbReference>
<reference evidence="2 3" key="1">
    <citation type="submission" date="2018-10" db="EMBL/GenBank/DDBJ databases">
        <title>Co-occurring genomic capacity for anaerobic methane metabolism and dissimilatory sulfite reduction discovered in the Korarchaeota.</title>
        <authorList>
            <person name="Mckay L.J."/>
            <person name="Dlakic M."/>
            <person name="Fields M.W."/>
            <person name="Delmont T.O."/>
            <person name="Eren A.M."/>
            <person name="Jay Z.J."/>
            <person name="Klingelsmith K.B."/>
            <person name="Rusch D.B."/>
            <person name="Inskeep W.P."/>
        </authorList>
    </citation>
    <scope>NUCLEOTIDE SEQUENCE [LARGE SCALE GENOMIC DNA]</scope>
    <source>
        <strain evidence="2 3">MDKW</strain>
    </source>
</reference>
<comment type="caution">
    <text evidence="2">The sequence shown here is derived from an EMBL/GenBank/DDBJ whole genome shotgun (WGS) entry which is preliminary data.</text>
</comment>
<organism evidence="2 3">
    <name type="scientific">Candidatus Methanodesulfokora washburnensis</name>
    <dbReference type="NCBI Taxonomy" id="2478471"/>
    <lineage>
        <taxon>Archaea</taxon>
        <taxon>Thermoproteota</taxon>
        <taxon>Candidatus Korarchaeia</taxon>
        <taxon>Candidatus Korarchaeia incertae sedis</taxon>
        <taxon>Candidatus Methanodesulfokora</taxon>
    </lineage>
</organism>
<accession>A0A3R9R022</accession>
<gene>
    <name evidence="2" type="ORF">D6D85_05010</name>
</gene>
<sequence>MMEEALKKAEDVVLEAIRRGNFEEAGRIVFRDVFKPLLDLIFHIEKEVDRNTENIARLTEKVDKNTENIAKLTEKVDKNTENIDKLTENVKKLLGETGRLRGRDVEFRTGLTLQGWFRKNAPDYEVFIWDGTEADILIEGRGILASIDIAIKPKIEDVRQLKNGIGVIEENWGRKPDLLIIYSRSGIIPKRVADFADRMGIKIVRKPAEIRKILDESK</sequence>
<evidence type="ECO:0000313" key="3">
    <source>
        <dbReference type="Proteomes" id="UP000277582"/>
    </source>
</evidence>